<dbReference type="PANTHER" id="PTHR38248">
    <property type="entry name" value="FUNK1 6"/>
    <property type="match status" value="1"/>
</dbReference>
<sequence length="871" mass="98809">MFDCKSKTHLLTDEASSRRLEPQVLHSLSFGSLTNTGLTPRTRNLDTIAMIYPWLTVSRNSDTTEDYHAREEGDPLVHDFNHKTRTVTIDKWIQSILHVSLDRISDWSRRLSNEELLRPTTSIMNNLRDYCEANLGTSRYASWATLVNNIISLAPELISNEQVTRSSIIFMQNQLQVEGGEAVHIPDVVVIPTSHFSTPSERTTSQRDILKQTCERLKARYEIGREGLEELSKTFRPDVPSKINTLDEITPEQQSSTCGLKRKTVSSQSSTRKRIKTNISGSTLPTATMCLRDAGCMARYALELLSSTSGTRSHCIHFLIDGPRLMLWYYDAGGIVRSEWMNWICDLPKFAAIVIAFARLDIEQWGIGVPNLKPPRSQDPALPDSLSGYNLMMNHNSFDGVCQPVQVTLQNKIYTEYNLTGRRTTVYDITTELRISEKPCAEDVDATDCPIEDIISPANMHTLFLQLIDCIHELRFKAYILHRDISLGNLMYEQLVDGTIKIILNDFDYAAMVDDHGCPTTPNSSKHPAGTLPFMAHELLNPYTDTSVTHYVRHDLESVFLVALWLIIKSSLRTKATTQDAVRLKKERRHILQGWECGSVEDVYLQKLPIFTNPGRIIEIAQKVDMGAYEDWVTLFCEVFLDAYRALNASILKAKHAQYAPDPDVAPRGMTNLETLDGLTSRDHIQKVLRRWEKRQVKEIERFVLLAHTVRPQPDSEAAIVLLVSTYFNDIITKSPLIKYKIELERLGFEDGPRSELEIAERLQSLVSTEMAWSNPLPRVTATYYIPILVKDKYHNVTTRYVHYDGGIVKQTVIDPTTSQLEIIDLSQIPDEGPVSVRRMSLLLQGNVISVDPKQELFIVEDRGVGDTVQS</sequence>
<dbReference type="Pfam" id="PF17667">
    <property type="entry name" value="Pkinase_fungal"/>
    <property type="match status" value="1"/>
</dbReference>
<comment type="caution">
    <text evidence="2">The sequence shown here is derived from an EMBL/GenBank/DDBJ whole genome shotgun (WGS) entry which is preliminary data.</text>
</comment>
<dbReference type="PANTHER" id="PTHR38248:SF2">
    <property type="entry name" value="FUNK1 11"/>
    <property type="match status" value="1"/>
</dbReference>
<dbReference type="InterPro" id="IPR011009">
    <property type="entry name" value="Kinase-like_dom_sf"/>
</dbReference>
<feature type="domain" description="Fungal-type protein kinase" evidence="1">
    <location>
        <begin position="459"/>
        <end position="566"/>
    </location>
</feature>
<dbReference type="EMBL" id="JANAWD010000046">
    <property type="protein sequence ID" value="KAJ3489391.1"/>
    <property type="molecule type" value="Genomic_DNA"/>
</dbReference>
<dbReference type="Proteomes" id="UP001212997">
    <property type="component" value="Unassembled WGS sequence"/>
</dbReference>
<keyword evidence="3" id="KW-1185">Reference proteome</keyword>
<evidence type="ECO:0000313" key="3">
    <source>
        <dbReference type="Proteomes" id="UP001212997"/>
    </source>
</evidence>
<accession>A0AAD5VEM0</accession>
<organism evidence="2 3">
    <name type="scientific">Meripilus lineatus</name>
    <dbReference type="NCBI Taxonomy" id="2056292"/>
    <lineage>
        <taxon>Eukaryota</taxon>
        <taxon>Fungi</taxon>
        <taxon>Dikarya</taxon>
        <taxon>Basidiomycota</taxon>
        <taxon>Agaricomycotina</taxon>
        <taxon>Agaricomycetes</taxon>
        <taxon>Polyporales</taxon>
        <taxon>Meripilaceae</taxon>
        <taxon>Meripilus</taxon>
    </lineage>
</organism>
<dbReference type="SUPFAM" id="SSF56112">
    <property type="entry name" value="Protein kinase-like (PK-like)"/>
    <property type="match status" value="1"/>
</dbReference>
<dbReference type="Gene3D" id="1.10.510.10">
    <property type="entry name" value="Transferase(Phosphotransferase) domain 1"/>
    <property type="match status" value="1"/>
</dbReference>
<dbReference type="AlphaFoldDB" id="A0AAD5VEM0"/>
<evidence type="ECO:0000259" key="1">
    <source>
        <dbReference type="Pfam" id="PF17667"/>
    </source>
</evidence>
<reference evidence="2" key="1">
    <citation type="submission" date="2022-07" db="EMBL/GenBank/DDBJ databases">
        <title>Genome Sequence of Physisporinus lineatus.</title>
        <authorList>
            <person name="Buettner E."/>
        </authorList>
    </citation>
    <scope>NUCLEOTIDE SEQUENCE</scope>
    <source>
        <strain evidence="2">VT162</strain>
    </source>
</reference>
<proteinExistence type="predicted"/>
<name>A0AAD5VEM0_9APHY</name>
<evidence type="ECO:0000313" key="2">
    <source>
        <dbReference type="EMBL" id="KAJ3489391.1"/>
    </source>
</evidence>
<protein>
    <recommendedName>
        <fullName evidence="1">Fungal-type protein kinase domain-containing protein</fullName>
    </recommendedName>
</protein>
<dbReference type="InterPro" id="IPR040976">
    <property type="entry name" value="Pkinase_fungal"/>
</dbReference>
<gene>
    <name evidence="2" type="ORF">NLI96_g2159</name>
</gene>